<reference evidence="2 3" key="1">
    <citation type="journal article" date="2019" name="Commun. Biol.">
        <title>The bagworm genome reveals a unique fibroin gene that provides high tensile strength.</title>
        <authorList>
            <person name="Kono N."/>
            <person name="Nakamura H."/>
            <person name="Ohtoshi R."/>
            <person name="Tomita M."/>
            <person name="Numata K."/>
            <person name="Arakawa K."/>
        </authorList>
    </citation>
    <scope>NUCLEOTIDE SEQUENCE [LARGE SCALE GENOMIC DNA]</scope>
</reference>
<dbReference type="EMBL" id="BGZK01000073">
    <property type="protein sequence ID" value="GBP15652.1"/>
    <property type="molecule type" value="Genomic_DNA"/>
</dbReference>
<feature type="region of interest" description="Disordered" evidence="1">
    <location>
        <begin position="117"/>
        <end position="136"/>
    </location>
</feature>
<name>A0A4C1TMB1_EUMVA</name>
<evidence type="ECO:0000313" key="2">
    <source>
        <dbReference type="EMBL" id="GBP15652.1"/>
    </source>
</evidence>
<evidence type="ECO:0000313" key="3">
    <source>
        <dbReference type="Proteomes" id="UP000299102"/>
    </source>
</evidence>
<keyword evidence="3" id="KW-1185">Reference proteome</keyword>
<gene>
    <name evidence="2" type="ORF">EVAR_5346_1</name>
</gene>
<accession>A0A4C1TMB1</accession>
<sequence length="136" mass="15207">MHVRKLGVCQETYRIVPKKEATSITLTLDIRKDLAARKTRLSEVNKSFKGQYARFYNKIAAEIQNLPLAEFKGFVKRNLYGKGYYTASEYLNEKALGIELLGYQVHPGGAADINYMGKTPTRKGRTTSTGPASSII</sequence>
<protein>
    <submittedName>
        <fullName evidence="2">Uncharacterized protein</fullName>
    </submittedName>
</protein>
<feature type="compositionally biased region" description="Polar residues" evidence="1">
    <location>
        <begin position="126"/>
        <end position="136"/>
    </location>
</feature>
<dbReference type="AlphaFoldDB" id="A0A4C1TMB1"/>
<comment type="caution">
    <text evidence="2">The sequence shown here is derived from an EMBL/GenBank/DDBJ whole genome shotgun (WGS) entry which is preliminary data.</text>
</comment>
<evidence type="ECO:0000256" key="1">
    <source>
        <dbReference type="SAM" id="MobiDB-lite"/>
    </source>
</evidence>
<organism evidence="2 3">
    <name type="scientific">Eumeta variegata</name>
    <name type="common">Bagworm moth</name>
    <name type="synonym">Eumeta japonica</name>
    <dbReference type="NCBI Taxonomy" id="151549"/>
    <lineage>
        <taxon>Eukaryota</taxon>
        <taxon>Metazoa</taxon>
        <taxon>Ecdysozoa</taxon>
        <taxon>Arthropoda</taxon>
        <taxon>Hexapoda</taxon>
        <taxon>Insecta</taxon>
        <taxon>Pterygota</taxon>
        <taxon>Neoptera</taxon>
        <taxon>Endopterygota</taxon>
        <taxon>Lepidoptera</taxon>
        <taxon>Glossata</taxon>
        <taxon>Ditrysia</taxon>
        <taxon>Tineoidea</taxon>
        <taxon>Psychidae</taxon>
        <taxon>Oiketicinae</taxon>
        <taxon>Eumeta</taxon>
    </lineage>
</organism>
<proteinExistence type="predicted"/>
<dbReference type="OrthoDB" id="414730at2759"/>
<dbReference type="Proteomes" id="UP000299102">
    <property type="component" value="Unassembled WGS sequence"/>
</dbReference>